<feature type="transmembrane region" description="Helical" evidence="6">
    <location>
        <begin position="280"/>
        <end position="301"/>
    </location>
</feature>
<dbReference type="PANTHER" id="PTHR10010:SF46">
    <property type="entry name" value="SODIUM-DEPENDENT PHOSPHATE TRANSPORT PROTEIN 2B"/>
    <property type="match status" value="1"/>
</dbReference>
<evidence type="ECO:0000256" key="3">
    <source>
        <dbReference type="ARBA" id="ARBA00022692"/>
    </source>
</evidence>
<proteinExistence type="predicted"/>
<feature type="transmembrane region" description="Helical" evidence="6">
    <location>
        <begin position="179"/>
        <end position="209"/>
    </location>
</feature>
<gene>
    <name evidence="7" type="ORF">KX928_03290</name>
</gene>
<dbReference type="PANTHER" id="PTHR10010">
    <property type="entry name" value="SOLUTE CARRIER FAMILY 34 SODIUM PHOSPHATE , MEMBER 2-RELATED"/>
    <property type="match status" value="1"/>
</dbReference>
<evidence type="ECO:0000313" key="8">
    <source>
        <dbReference type="Proteomes" id="UP001138661"/>
    </source>
</evidence>
<feature type="transmembrane region" description="Helical" evidence="6">
    <location>
        <begin position="6"/>
        <end position="26"/>
    </location>
</feature>
<comment type="subcellular location">
    <subcellularLocation>
        <location evidence="1">Cell membrane</location>
        <topology evidence="1">Multi-pass membrane protein</topology>
    </subcellularLocation>
</comment>
<evidence type="ECO:0000256" key="2">
    <source>
        <dbReference type="ARBA" id="ARBA00022475"/>
    </source>
</evidence>
<dbReference type="Pfam" id="PF02690">
    <property type="entry name" value="Na_Pi_cotrans"/>
    <property type="match status" value="2"/>
</dbReference>
<dbReference type="AlphaFoldDB" id="A0A9X1FSB2"/>
<keyword evidence="8" id="KW-1185">Reference proteome</keyword>
<feature type="transmembrane region" description="Helical" evidence="6">
    <location>
        <begin position="126"/>
        <end position="149"/>
    </location>
</feature>
<accession>A0A9X1FSB2</accession>
<keyword evidence="4 6" id="KW-1133">Transmembrane helix</keyword>
<comment type="caution">
    <text evidence="7">The sequence shown here is derived from an EMBL/GenBank/DDBJ whole genome shotgun (WGS) entry which is preliminary data.</text>
</comment>
<keyword evidence="3 6" id="KW-0812">Transmembrane</keyword>
<feature type="transmembrane region" description="Helical" evidence="6">
    <location>
        <begin position="215"/>
        <end position="236"/>
    </location>
</feature>
<evidence type="ECO:0000256" key="1">
    <source>
        <dbReference type="ARBA" id="ARBA00004651"/>
    </source>
</evidence>
<protein>
    <submittedName>
        <fullName evidence="7">Na/Pi symporter</fullName>
    </submittedName>
</protein>
<dbReference type="RefSeq" id="WP_219498884.1">
    <property type="nucleotide sequence ID" value="NZ_JAHXDN010000001.1"/>
</dbReference>
<keyword evidence="5 6" id="KW-0472">Membrane</keyword>
<dbReference type="Proteomes" id="UP001138661">
    <property type="component" value="Unassembled WGS sequence"/>
</dbReference>
<dbReference type="GO" id="GO:0044341">
    <property type="term" value="P:sodium-dependent phosphate transport"/>
    <property type="evidence" value="ECO:0007669"/>
    <property type="project" value="InterPro"/>
</dbReference>
<dbReference type="EMBL" id="JAHXDN010000001">
    <property type="protein sequence ID" value="MBW4706805.1"/>
    <property type="molecule type" value="Genomic_DNA"/>
</dbReference>
<evidence type="ECO:0000256" key="4">
    <source>
        <dbReference type="ARBA" id="ARBA00022989"/>
    </source>
</evidence>
<dbReference type="GO" id="GO:0005436">
    <property type="term" value="F:sodium:phosphate symporter activity"/>
    <property type="evidence" value="ECO:0007669"/>
    <property type="project" value="InterPro"/>
</dbReference>
<dbReference type="GO" id="GO:0005886">
    <property type="term" value="C:plasma membrane"/>
    <property type="evidence" value="ECO:0007669"/>
    <property type="project" value="UniProtKB-SubCell"/>
</dbReference>
<organism evidence="7 8">
    <name type="scientific">Roseobacter insulae</name>
    <dbReference type="NCBI Taxonomy" id="2859783"/>
    <lineage>
        <taxon>Bacteria</taxon>
        <taxon>Pseudomonadati</taxon>
        <taxon>Pseudomonadota</taxon>
        <taxon>Alphaproteobacteria</taxon>
        <taxon>Rhodobacterales</taxon>
        <taxon>Roseobacteraceae</taxon>
        <taxon>Roseobacter</taxon>
    </lineage>
</organism>
<name>A0A9X1FSB2_9RHOB</name>
<evidence type="ECO:0000313" key="7">
    <source>
        <dbReference type="EMBL" id="MBW4706805.1"/>
    </source>
</evidence>
<keyword evidence="2" id="KW-1003">Cell membrane</keyword>
<feature type="transmembrane region" description="Helical" evidence="6">
    <location>
        <begin position="248"/>
        <end position="274"/>
    </location>
</feature>
<dbReference type="InterPro" id="IPR003841">
    <property type="entry name" value="Na/Pi_transpt"/>
</dbReference>
<evidence type="ECO:0000256" key="5">
    <source>
        <dbReference type="ARBA" id="ARBA00023136"/>
    </source>
</evidence>
<dbReference type="NCBIfam" id="NF037997">
    <property type="entry name" value="Na_Pi_symport"/>
    <property type="match status" value="1"/>
</dbReference>
<sequence>MTSDAIQALGGVGLFLFGMILLTEGLRDLAGTTLRTFLARFTRTPLEGAATGAVSTALVQSSSATTVTTVGFVSAGLLTFPQALGIIFGANVGTTITGWLVAILGFKLTLGDITLPLIFVGAIMRLFGVSRIALLGTALAGFSLVFIGIDVMKAGMAGFEGVVTPASFPKDSMTGRLQLVLIGVLITVVTQSSSAGVATALTALGAGAINLPQAAAMVIGMDVGTTFTAALATVGGSTATRRTGLSHVIYNLLTGFMAFLLLGPFTALASSVAANGDSQIALVAFHSTFNILGVLIILPFVRPFAHLVIKLVPERGPELTRHLGEEMLRDPDAATDAAISTVGEIVNAQFAFLARRLHYSETAREDVTQLHAISTALAETRRFVDAISPGPPDALRSRRILSALHVMDHLGRLYFRCTQEQRLNALDADHTLCRRRNLVRGLAKYAGTDFDAADLEARMNRLRLALRRHREVYRHRIFVRASTGQLEDDEAILRLDALRWLHRVAYHLWRIQHHMNRLHEDSLPASRRREAAVEVLED</sequence>
<reference evidence="7" key="1">
    <citation type="submission" date="2021-07" db="EMBL/GenBank/DDBJ databases">
        <title>Roseobacter insulae sp. nov., isolated from a tidal flat.</title>
        <authorList>
            <person name="Park S."/>
            <person name="Yoon J.-H."/>
        </authorList>
    </citation>
    <scope>NUCLEOTIDE SEQUENCE</scope>
    <source>
        <strain evidence="7">YSTF-M11</strain>
    </source>
</reference>
<evidence type="ECO:0000256" key="6">
    <source>
        <dbReference type="SAM" id="Phobius"/>
    </source>
</evidence>